<feature type="transmembrane region" description="Helical" evidence="1">
    <location>
        <begin position="31"/>
        <end position="49"/>
    </location>
</feature>
<keyword evidence="1" id="KW-1133">Transmembrane helix</keyword>
<gene>
    <name evidence="2" type="ORF">L8V22_11535</name>
</gene>
<feature type="transmembrane region" description="Helical" evidence="1">
    <location>
        <begin position="61"/>
        <end position="80"/>
    </location>
</feature>
<proteinExistence type="predicted"/>
<accession>A0A9X3LZY3</accession>
<evidence type="ECO:0000313" key="2">
    <source>
        <dbReference type="EMBL" id="MCZ9297165.1"/>
    </source>
</evidence>
<keyword evidence="1" id="KW-0472">Membrane</keyword>
<dbReference type="GeneID" id="81704913"/>
<evidence type="ECO:0000313" key="3">
    <source>
        <dbReference type="Proteomes" id="UP001146439"/>
    </source>
</evidence>
<organism evidence="2 3">
    <name type="scientific">Corynebacterium yonathiae</name>
    <dbReference type="NCBI Taxonomy" id="2913504"/>
    <lineage>
        <taxon>Bacteria</taxon>
        <taxon>Bacillati</taxon>
        <taxon>Actinomycetota</taxon>
        <taxon>Actinomycetes</taxon>
        <taxon>Mycobacteriales</taxon>
        <taxon>Corynebacteriaceae</taxon>
        <taxon>Corynebacterium</taxon>
    </lineage>
</organism>
<dbReference type="Proteomes" id="UP001146439">
    <property type="component" value="Unassembled WGS sequence"/>
</dbReference>
<dbReference type="AlphaFoldDB" id="A0A9X3LZY3"/>
<sequence length="85" mass="8992">MASYTLAAFTLAALLALTILALSDANERADIALFGLAVPAVFWTVPPVVLRLTGYSASETVFFIALATAGFWVLLAGYQLRQALA</sequence>
<protein>
    <submittedName>
        <fullName evidence="2">Uncharacterized protein</fullName>
    </submittedName>
</protein>
<evidence type="ECO:0000256" key="1">
    <source>
        <dbReference type="SAM" id="Phobius"/>
    </source>
</evidence>
<dbReference type="RefSeq" id="WP_011116985.1">
    <property type="nucleotide sequence ID" value="NZ_JAKMUZ010000039.1"/>
</dbReference>
<dbReference type="EMBL" id="JAKMUZ010000039">
    <property type="protein sequence ID" value="MCZ9297165.1"/>
    <property type="molecule type" value="Genomic_DNA"/>
</dbReference>
<name>A0A9X3LZY3_9CORY</name>
<keyword evidence="1" id="KW-0812">Transmembrane</keyword>
<comment type="caution">
    <text evidence="2">The sequence shown here is derived from an EMBL/GenBank/DDBJ whole genome shotgun (WGS) entry which is preliminary data.</text>
</comment>
<reference evidence="2" key="1">
    <citation type="submission" date="2022-02" db="EMBL/GenBank/DDBJ databases">
        <title>Corynebacterium sp. from urogenital microbiome.</title>
        <authorList>
            <person name="Cappelli E.A."/>
            <person name="Ribeiro T.G."/>
            <person name="Peixe L."/>
        </authorList>
    </citation>
    <scope>NUCLEOTIDE SEQUENCE</scope>
    <source>
        <strain evidence="2">C21Ua_68</strain>
    </source>
</reference>